<dbReference type="Proteomes" id="UP000829291">
    <property type="component" value="Chromosome 2"/>
</dbReference>
<feature type="domain" description="VWFC" evidence="12">
    <location>
        <begin position="3607"/>
        <end position="3675"/>
    </location>
</feature>
<feature type="disulfide bond" evidence="6">
    <location>
        <begin position="175"/>
        <end position="184"/>
    </location>
</feature>
<dbReference type="PROSITE" id="PS01185">
    <property type="entry name" value="CTCK_1"/>
    <property type="match status" value="1"/>
</dbReference>
<dbReference type="RefSeq" id="XP_015511315.2">
    <property type="nucleotide sequence ID" value="XM_015655829.2"/>
</dbReference>
<dbReference type="InterPro" id="IPR006207">
    <property type="entry name" value="Cys_knot_C"/>
</dbReference>
<dbReference type="Pfam" id="PF08742">
    <property type="entry name" value="C8"/>
    <property type="match status" value="5"/>
</dbReference>
<feature type="domain" description="EGF-like" evidence="11">
    <location>
        <begin position="154"/>
        <end position="185"/>
    </location>
</feature>
<organism evidence="16">
    <name type="scientific">Neodiprion lecontei</name>
    <name type="common">Redheaded pine sawfly</name>
    <dbReference type="NCBI Taxonomy" id="441921"/>
    <lineage>
        <taxon>Eukaryota</taxon>
        <taxon>Metazoa</taxon>
        <taxon>Ecdysozoa</taxon>
        <taxon>Arthropoda</taxon>
        <taxon>Hexapoda</taxon>
        <taxon>Insecta</taxon>
        <taxon>Pterygota</taxon>
        <taxon>Neoptera</taxon>
        <taxon>Endopterygota</taxon>
        <taxon>Hymenoptera</taxon>
        <taxon>Tenthredinoidea</taxon>
        <taxon>Diprionidae</taxon>
        <taxon>Diprioninae</taxon>
        <taxon>Neodiprion</taxon>
    </lineage>
</organism>
<protein>
    <submittedName>
        <fullName evidence="16">Hemocytin isoform X1</fullName>
    </submittedName>
</protein>
<dbReference type="Pfam" id="PF00094">
    <property type="entry name" value="VWD"/>
    <property type="match status" value="5"/>
</dbReference>
<dbReference type="SUPFAM" id="SSF57567">
    <property type="entry name" value="Serine protease inhibitors"/>
    <property type="match status" value="5"/>
</dbReference>
<dbReference type="CDD" id="cd19941">
    <property type="entry name" value="TIL"/>
    <property type="match status" value="6"/>
</dbReference>
<feature type="domain" description="VWFD" evidence="14">
    <location>
        <begin position="1297"/>
        <end position="1466"/>
    </location>
</feature>
<feature type="domain" description="F5/8 type C" evidence="10">
    <location>
        <begin position="2431"/>
        <end position="2572"/>
    </location>
</feature>
<keyword evidence="15" id="KW-1185">Reference proteome</keyword>
<evidence type="ECO:0000259" key="11">
    <source>
        <dbReference type="PROSITE" id="PS50026"/>
    </source>
</evidence>
<dbReference type="GO" id="GO:0007399">
    <property type="term" value="P:nervous system development"/>
    <property type="evidence" value="ECO:0007669"/>
    <property type="project" value="UniProtKB-ARBA"/>
</dbReference>
<dbReference type="InterPro" id="IPR000421">
    <property type="entry name" value="FA58C"/>
</dbReference>
<feature type="domain" description="VWFD" evidence="14">
    <location>
        <begin position="2951"/>
        <end position="3126"/>
    </location>
</feature>
<dbReference type="PROSITE" id="PS01225">
    <property type="entry name" value="CTCK_2"/>
    <property type="match status" value="1"/>
</dbReference>
<dbReference type="SMART" id="SM00041">
    <property type="entry name" value="CT"/>
    <property type="match status" value="1"/>
</dbReference>
<keyword evidence="2" id="KW-0677">Repeat</keyword>
<dbReference type="PROSITE" id="PS00022">
    <property type="entry name" value="EGF_1"/>
    <property type="match status" value="2"/>
</dbReference>
<evidence type="ECO:0000259" key="12">
    <source>
        <dbReference type="PROSITE" id="PS50184"/>
    </source>
</evidence>
<evidence type="ECO:0000313" key="16">
    <source>
        <dbReference type="RefSeq" id="XP_015511315.2"/>
    </source>
</evidence>
<evidence type="ECO:0000259" key="13">
    <source>
        <dbReference type="PROSITE" id="PS50940"/>
    </source>
</evidence>
<sequence length="4265" mass="472642">MFSVRLCLIVITLSIIGIVLADEDLNPASADVADEEPLADSGYSSGSSHSHSVQGRPRVKGGRFRKISQKSTTYLGREKSGRVTAKNGAKAECSPLPAYLMNGLLEYSLYNSGNWASCNPGYTFPNGKRRVFITCRESQWMANDIEWDSISSCTPKCLPECQNNGICVAPNQCDCPDNYSGAQCQFKDTPCYNLPRPPLNSMIKCSSKSCTITCVPNHAFPDGSGITNLICKDGNWLPTRTDWVSVPDCEAVCSPPCQNGGNCLSLNQCQCLEQFRGPQCQYSMDACNIGKLGFNGGYNCSGDALHFSCTLNCPDGIEFESSPAAVYTCLYSEGIYKPQPIPQCKYANNMIIIPLGNSRNSFFQTSNQSAWSTQDMFGAISGSKNRNGSEFRWNAVDELGTYNNVELNQQNRKDQYHIIETKNTGQNLNSVFGENAKEIVIVEQKRPEPGVCFTWGGVHYKTFDGKIFSFESECTHTLVRDAQNNLFAITTTNSPGCRNGEACFRIVKIFIYGKEYTLSQNEEGILEFRTIKKALTIPAQLSGLRVEMSAQFMIVTLDSIGTTVKWDGALLVEVKVTESLWNNTVGLCGNIDGDTNDDLTAKDGSHPKSIATLASSWQSQNLGETCDEYPNIQHSCLNKNELNNEASEFCSKLLSDHRFEVCARVIDLSILQSTCRWDYCACKYEDKKKCACDTMNVYIRQCAHKNLITMLGWRDNNTCPMKCTGGRIYMSCGPKTQASCGVASEVKNERGIACEEGCFCPEGAVLHHGQCISPEECPCKLRGKVFQPGGVVKKGCNTCTCSSGKWICTQTKCSARCAAIGDPHYITFDGKHYDFMGKCTYYLLKGDNYSIQGENVACPGALSENMGYTSSLSSEAPSCTKTVIIQVKDVTIKLKQNRQLSVNGEEVTNLPVTLGGIKLRVASSIFLIAELSNGIDVWWDGISRVYVNAPPEFHGKTEGLCGTFTLNQKDDFVTPDGDIEQSVVPFANKWKTTELCPDTIKEPNHPCDANPQKKIQAEKYCTRLKSQLFSDCHWHVDPEPYYKDCLYDMCACEIDISLCLCPILAAYAKECAHEGLRLSWRQDIDQCKIHCHAGQTYQVCGNSCTRSCSDISFNPYCKQDCVEGCNCPEGQTLDEKNECVPIGQCPCQHAGLEFKAGYREVRPGTKSQELCTCAGGIWSCNPASLDEIRNYPAAADLKSICSTAANQELSTCMPIEPKTCRNMRNPVSESQSICKPGCICKKNHVLDVPSGKCVKETECPCYHGGNSYKEGSSMQEECNTCTCNNGKWKCTDRICDGVCSAWGDSHYTTFDGKAYEFQGVCDYVLSKGSLSPEEAFEISTLNVPCGTTGVTCSKSISLLVGTGVDQETVTLTKGKELPKESYKRIAIRRAGLFIFLDVPDLGLVLQWDEGTRVYLRLNPKWRSRTKGLCGDYNNNAEDDFKTPSDGVSEVSATLFGDSWKKQSHCPESIEIADTCASNPDRRVWATQKCNILKSAVFQDCHSEVEVEPYLERCIFDTCGCDVGGDCECLCTALAAYAQECNVRGVPVKWRTQKLCPMQCDEDCSTYSPCVSTCPRETCDNIFILGDNSHLCSLDSCVEGCLPKPCPEGKIYQNSSYSECVPKASCKPVCMVADGVTYYEGDQIESDDCHSCYCSRSKKTCQGQPCPTTPESIPTIPMEEKHECISGWTTWINRDLPVKGKKVSDVEPLPSTLDLLGIKGSAVCTKDQMVDIKCRSVQNHITPKESGLDNVECSLERGLYCQALPDQKPCIDFEISVLCQCTHTTGTTETTPQTTTYESTNITKYLPCDLAKPYQAHPRDCRAFFQCAPGSDGPELVEKWCGPGTLYNPISQVCDWPSVVILQKPECAIETTTTIVPPTMGIRPTAAQCKDGEVWSECAVQCSRACQYYKYMLVKTGVCNESTDCVPGCVPADRIECASHRLYRDFHTCVDIRDCTCKTHDNKAIKPGFPVKESECELCLCLRNVYTCDYSACTTSPSPTTSITVTTTQTEVSIIAEKTERCKESDYIYLINGEEEPLSDQAFEASSYSTHLSKAPNARLNNEPSKGSAGSWIPAKMDKKQWISVDLGQPKTVYGVVLQGSPSTDNYVETYNVYYSPDSNDELYEPVTTLGSELPKTFHGPWDNNTTNRAVFDEPLVAQKIKIVPQTWHNGIAVRFEIIGCDNLTDDAARMILLTQKPSTVIVGQPVSTSTSTATTHSIPDYTFIVTSEMPMLEECALDNYILLMMNSEPGSITLDASSELHPKVSVEHAFLDNEIPSSGWVPATTDKEQWLGIKLLEPEPIYGVILQGSPLDKKFVTSYKVLYSEDGVKFSYIMDKDGTDQIFIGPVDENEPVAQMFDYPVEAKVIRINPQTWHNGIAAKVELIGCQAGEEAWGSLIGRNDTQKSGIRKGQHAVEIADAYQRRVTVMRSICNDPLGLDDSTMSDQQIAASSSYDRLLPNLRLSSDGIWRAKKDNPHQYVEFDFYEPRNLTGVETKGYNNIWTITYKILYSHDGRQWNPVTTTDGTEKRFLANFDDKTTRINYFERPIQARYLRIQPITWHEHVGLKAEIRGCYLPYPVTTISSSTVAVPHRGDIEHPIFQSYCNVCDGISEPLQENCNCDFGWWDGESCVMKQECPCVVGHITYAVGAIYDTEDCQQCTCTPGGVSACHRKECEPCKTFGLQPVLTELCSCICKPCQDGTRLCPTSDICINETSWCDGIEDCPDDETNCTTATSIIKSTTPLEPQYYKSTTPVYQNQESTTVETEILEHGTPVTTSVIWSETPEPLTSTLSVAITTEKIMNSSYAEVARDHCLKPTCPPGYKVVLKQRRYSETYSMLKAALNRGIKGGTKGGIKGGVKGRVKGSPYNGGSSVTDEFKLPDTLAPTEIECPQFSCISAKPPPPLWGVKEPVVTSCPKEQCPPNYRLIFEKMSFARPEACPRYLCKPPPPNEAVCKVTGRTFNTFDNLEYKYDICNHILARDLHQNNWYITLVRQCNEIGMFCEKVLTITFDNHVIFLYPDMHIDFDDYTFLPHQVNRLSDKNKAFKITRVGDALHFVSYRYGFWIIWDINSNTKVGVTTKLSGHVDGLCGYFDGHISNDKRLPNGQQARKTVDFGNSWAVDDTPECEPQVCPQHVQQKAWDMCNTVKQRSFSICSSVVNLDKFISRCLETMCSCLRGNLSDADCRCRELTAFVSECQAADPNIDLSSWRAVHDCPVFCPAPFVHKDCFKYKCESTCNNLQETDPCPVMPGICFSGCFCPDGTVRRGDECILPTECRDCLCDGFGNSKFVSFDRKNFTFNGNCTYILSRDIAKDIKSGKGEHTYQILVTNTACPEGVCTKAIIVLYKNHSIQVKRGQQLKEVVVFVDGQLIDRFPYKTEWVMLEGTSGRDVSLLIPAIQLEVASYQHNFAFTVRLPSHTFAGAMEGLCGDCNADSSDDMRKMDGELVNDANDFGNSWLATNVPTELDINNDKCASEPEKECLIPLPSVNPCNRLLDQKLFGQCHELVDPEPYLATCQQGLCDGIDICNDLEAYARSCLRAGLCLNWRTDDVCPYKCSSPFTYQSCGPSCQETCNDVEAVQKVKCPSGPIEGCFCPEDHILMNGTCISKNKCLVCDRDGHIEGEIWHPDKCTTCHCEKKIITCSKTECPALGNICSAGHTPIEISESENECCRKYLCTPVTTTTPTCVDQQKPSCGYGQVPKSITGSDGCLKFVCECIPPEECELLTSEERVIEPGMVEVEANTSDCCPRPILVCKTETCPLPTKCPAFHNAKSVEETGRCCPKYECKLQEDICLYTPKFYGNADTVQIVSPKRLGEKWQDGPCTTCTCEKEADENKSKCVTTECTSIDIHPDVNDFVLEVVQPENQCCPNFKRIACKDQNDTYSIGDVWRPNSADACATIECINNTNGVQKQLKLNKCVTDCEKGYEYREQENKGVKCCGQCVPVACVVNGEVKNIGEKWQSDDHCTNYSCLAIDGSLQVEGFTETCKQIDASELQEFEIEIRPVSGKCCSEFIKTGCRYNGTVHKPGEKWISSNDVCLTEMCISTVEGIVKKRERTTCNKQCTLGWEYREPQHDECCGECKQAYCIVGETLYKPNTIWSSSDNCTIFECRHESDQFVISSSSETCPDVADCAPESVYNDGCCNRCNITALNKKQDCVAANISLSDTAGILKLRRGKHGLCQNIGPIEGLTECRGNCDSSTFFNTLTLQQESNCHCCSPKEYKGLIVELFCEDGKTITTQLAIPKSCTCESCASAKQSVKGRKTSKA</sequence>
<dbReference type="InterPro" id="IPR002557">
    <property type="entry name" value="Chitin-bd_dom"/>
</dbReference>
<evidence type="ECO:0000256" key="1">
    <source>
        <dbReference type="ARBA" id="ARBA00007611"/>
    </source>
</evidence>
<dbReference type="GeneID" id="107218080"/>
<dbReference type="Gene3D" id="2.60.120.260">
    <property type="entry name" value="Galactose-binding domain-like"/>
    <property type="match status" value="3"/>
</dbReference>
<dbReference type="PROSITE" id="PS50022">
    <property type="entry name" value="FA58C_3"/>
    <property type="match status" value="3"/>
</dbReference>
<gene>
    <name evidence="16" type="primary">LOC107218080</name>
</gene>
<dbReference type="Pfam" id="PF23244">
    <property type="entry name" value="VWF"/>
    <property type="match status" value="1"/>
</dbReference>
<evidence type="ECO:0000256" key="7">
    <source>
        <dbReference type="SAM" id="MobiDB-lite"/>
    </source>
</evidence>
<dbReference type="SMART" id="SM00215">
    <property type="entry name" value="VWC_out"/>
    <property type="match status" value="4"/>
</dbReference>
<dbReference type="PROSITE" id="PS50026">
    <property type="entry name" value="EGF_3"/>
    <property type="match status" value="2"/>
</dbReference>
<dbReference type="InterPro" id="IPR008979">
    <property type="entry name" value="Galactose-bd-like_sf"/>
</dbReference>
<dbReference type="InterPro" id="IPR050780">
    <property type="entry name" value="Mucin_vWF_Thrombospondin_sf"/>
</dbReference>
<evidence type="ECO:0000256" key="4">
    <source>
        <dbReference type="ARBA" id="ARBA00023180"/>
    </source>
</evidence>
<feature type="domain" description="VWFD" evidence="14">
    <location>
        <begin position="3277"/>
        <end position="3463"/>
    </location>
</feature>
<evidence type="ECO:0000313" key="15">
    <source>
        <dbReference type="Proteomes" id="UP000829291"/>
    </source>
</evidence>
<dbReference type="InParanoid" id="A0A6J0B8L0"/>
<dbReference type="PANTHER" id="PTHR11339">
    <property type="entry name" value="EXTRACELLULAR MATRIX GLYCOPROTEIN RELATED"/>
    <property type="match status" value="1"/>
</dbReference>
<feature type="chain" id="PRO_5045664995" evidence="8">
    <location>
        <begin position="22"/>
        <end position="4265"/>
    </location>
</feature>
<comment type="similarity">
    <text evidence="1">Belongs to the serine protease inhibitor-like (TIL domain-containing) family.</text>
</comment>
<evidence type="ECO:0000259" key="9">
    <source>
        <dbReference type="PROSITE" id="PS01225"/>
    </source>
</evidence>
<feature type="domain" description="F5/8 type C" evidence="10">
    <location>
        <begin position="2021"/>
        <end position="2180"/>
    </location>
</feature>
<feature type="domain" description="CTCK" evidence="9">
    <location>
        <begin position="4155"/>
        <end position="4251"/>
    </location>
</feature>
<dbReference type="GO" id="GO:0008061">
    <property type="term" value="F:chitin binding"/>
    <property type="evidence" value="ECO:0007669"/>
    <property type="project" value="InterPro"/>
</dbReference>
<dbReference type="Pfam" id="PF01826">
    <property type="entry name" value="TIL"/>
    <property type="match status" value="4"/>
</dbReference>
<dbReference type="PROSITE" id="PS50184">
    <property type="entry name" value="VWFC_2"/>
    <property type="match status" value="1"/>
</dbReference>
<keyword evidence="8" id="KW-0732">Signal</keyword>
<dbReference type="InterPro" id="IPR014853">
    <property type="entry name" value="VWF/SSPO/ZAN-like_Cys-rich_dom"/>
</dbReference>
<feature type="domain" description="VWFD" evidence="14">
    <location>
        <begin position="815"/>
        <end position="997"/>
    </location>
</feature>
<feature type="disulfide bond" evidence="6">
    <location>
        <begin position="253"/>
        <end position="263"/>
    </location>
</feature>
<dbReference type="PROSITE" id="PS50940">
    <property type="entry name" value="CHIT_BIND_II"/>
    <property type="match status" value="1"/>
</dbReference>
<dbReference type="InterPro" id="IPR001007">
    <property type="entry name" value="VWF_dom"/>
</dbReference>
<feature type="disulfide bond" evidence="5">
    <location>
        <begin position="4195"/>
        <end position="4247"/>
    </location>
</feature>
<evidence type="ECO:0000256" key="8">
    <source>
        <dbReference type="SAM" id="SignalP"/>
    </source>
</evidence>
<dbReference type="PANTHER" id="PTHR11339:SF386">
    <property type="entry name" value="HEMOLECTIN, ISOFORM A"/>
    <property type="match status" value="1"/>
</dbReference>
<dbReference type="SMART" id="SM00832">
    <property type="entry name" value="C8"/>
    <property type="match status" value="5"/>
</dbReference>
<dbReference type="InterPro" id="IPR000742">
    <property type="entry name" value="EGF"/>
</dbReference>
<dbReference type="Pfam" id="PF00754">
    <property type="entry name" value="F5_F8_type_C"/>
    <property type="match status" value="3"/>
</dbReference>
<dbReference type="KEGG" id="nlo:107218080"/>
<comment type="caution">
    <text evidence="6">Lacks conserved residue(s) required for the propagation of feature annotation.</text>
</comment>
<feature type="domain" description="Chitin-binding type-2" evidence="13">
    <location>
        <begin position="1804"/>
        <end position="1868"/>
    </location>
</feature>
<feature type="signal peptide" evidence="8">
    <location>
        <begin position="1"/>
        <end position="21"/>
    </location>
</feature>
<keyword evidence="4" id="KW-0325">Glycoprotein</keyword>
<accession>A0A6J0B8L0</accession>
<dbReference type="PROSITE" id="PS01285">
    <property type="entry name" value="FA58C_1"/>
    <property type="match status" value="1"/>
</dbReference>
<dbReference type="SUPFAM" id="SSF57603">
    <property type="entry name" value="FnI-like domain"/>
    <property type="match status" value="1"/>
</dbReference>
<dbReference type="SMART" id="SM00216">
    <property type="entry name" value="VWD"/>
    <property type="match status" value="5"/>
</dbReference>
<evidence type="ECO:0000256" key="6">
    <source>
        <dbReference type="PROSITE-ProRule" id="PRU00076"/>
    </source>
</evidence>
<dbReference type="OrthoDB" id="6262482at2759"/>
<proteinExistence type="inferred from homology"/>
<evidence type="ECO:0000256" key="3">
    <source>
        <dbReference type="ARBA" id="ARBA00023157"/>
    </source>
</evidence>
<evidence type="ECO:0000256" key="2">
    <source>
        <dbReference type="ARBA" id="ARBA00022737"/>
    </source>
</evidence>
<dbReference type="SUPFAM" id="SSF57625">
    <property type="entry name" value="Invertebrate chitin-binding proteins"/>
    <property type="match status" value="1"/>
</dbReference>
<dbReference type="Gene3D" id="2.10.25.10">
    <property type="entry name" value="Laminin"/>
    <property type="match status" value="7"/>
</dbReference>
<feature type="compositionally biased region" description="Low complexity" evidence="7">
    <location>
        <begin position="41"/>
        <end position="52"/>
    </location>
</feature>
<keyword evidence="6" id="KW-0245">EGF-like domain</keyword>
<dbReference type="SUPFAM" id="SSF49785">
    <property type="entry name" value="Galactose-binding domain-like"/>
    <property type="match status" value="3"/>
</dbReference>
<reference evidence="16" key="1">
    <citation type="submission" date="2025-08" db="UniProtKB">
        <authorList>
            <consortium name="RefSeq"/>
        </authorList>
    </citation>
    <scope>IDENTIFICATION</scope>
    <source>
        <tissue evidence="16">Thorax and Abdomen</tissue>
    </source>
</reference>
<feature type="domain" description="F5/8 type C" evidence="10">
    <location>
        <begin position="2235"/>
        <end position="2386"/>
    </location>
</feature>
<dbReference type="SMART" id="SM00494">
    <property type="entry name" value="ChtBD2"/>
    <property type="match status" value="1"/>
</dbReference>
<dbReference type="InterPro" id="IPR036084">
    <property type="entry name" value="Ser_inhib-like_sf"/>
</dbReference>
<feature type="disulfide bond" evidence="6">
    <location>
        <begin position="271"/>
        <end position="280"/>
    </location>
</feature>
<keyword evidence="3 6" id="KW-1015">Disulfide bond</keyword>
<dbReference type="PROSITE" id="PS01208">
    <property type="entry name" value="VWFC_1"/>
    <property type="match status" value="1"/>
</dbReference>
<dbReference type="InterPro" id="IPR036508">
    <property type="entry name" value="Chitin-bd_dom_sf"/>
</dbReference>
<feature type="domain" description="EGF-like" evidence="11">
    <location>
        <begin position="250"/>
        <end position="281"/>
    </location>
</feature>
<dbReference type="InterPro" id="IPR001846">
    <property type="entry name" value="VWF_type-D"/>
</dbReference>
<dbReference type="SMART" id="SM00214">
    <property type="entry name" value="VWC"/>
    <property type="match status" value="8"/>
</dbReference>
<dbReference type="SMART" id="SM00231">
    <property type="entry name" value="FA58C"/>
    <property type="match status" value="3"/>
</dbReference>
<dbReference type="SMART" id="SM00181">
    <property type="entry name" value="EGF"/>
    <property type="match status" value="2"/>
</dbReference>
<feature type="domain" description="VWFD" evidence="14">
    <location>
        <begin position="450"/>
        <end position="627"/>
    </location>
</feature>
<evidence type="ECO:0000259" key="10">
    <source>
        <dbReference type="PROSITE" id="PS50022"/>
    </source>
</evidence>
<dbReference type="PROSITE" id="PS51233">
    <property type="entry name" value="VWFD"/>
    <property type="match status" value="5"/>
</dbReference>
<evidence type="ECO:0000256" key="5">
    <source>
        <dbReference type="PROSITE-ProRule" id="PRU00039"/>
    </source>
</evidence>
<evidence type="ECO:0000259" key="14">
    <source>
        <dbReference type="PROSITE" id="PS51233"/>
    </source>
</evidence>
<feature type="disulfide bond" evidence="5">
    <location>
        <begin position="4191"/>
        <end position="4245"/>
    </location>
</feature>
<feature type="region of interest" description="Disordered" evidence="7">
    <location>
        <begin position="36"/>
        <end position="62"/>
    </location>
</feature>
<name>A0A6J0B8L0_NEOLC</name>
<dbReference type="GO" id="GO:0004867">
    <property type="term" value="F:serine-type endopeptidase inhibitor activity"/>
    <property type="evidence" value="ECO:0007669"/>
    <property type="project" value="UniProtKB-KW"/>
</dbReference>
<feature type="disulfide bond" evidence="6">
    <location>
        <begin position="157"/>
        <end position="167"/>
    </location>
</feature>
<dbReference type="GO" id="GO:0031012">
    <property type="term" value="C:extracellular matrix"/>
    <property type="evidence" value="ECO:0007669"/>
    <property type="project" value="TreeGrafter"/>
</dbReference>
<dbReference type="CDD" id="cd00057">
    <property type="entry name" value="FA58C"/>
    <property type="match status" value="3"/>
</dbReference>
<dbReference type="InterPro" id="IPR002919">
    <property type="entry name" value="TIL_dom"/>
</dbReference>
<dbReference type="FunCoup" id="A0A6J0B8L0">
    <property type="interactions" value="16"/>
</dbReference>
<dbReference type="GO" id="GO:0005615">
    <property type="term" value="C:extracellular space"/>
    <property type="evidence" value="ECO:0007669"/>
    <property type="project" value="TreeGrafter"/>
</dbReference>